<dbReference type="SUPFAM" id="SSF56300">
    <property type="entry name" value="Metallo-dependent phosphatases"/>
    <property type="match status" value="1"/>
</dbReference>
<dbReference type="Pfam" id="PF00149">
    <property type="entry name" value="Metallophos"/>
    <property type="match status" value="1"/>
</dbReference>
<dbReference type="PANTHER" id="PTHR12849:SF0">
    <property type="entry name" value="LARIAT DEBRANCHING ENZYME"/>
    <property type="match status" value="1"/>
</dbReference>
<name>A0A409VRD7_9AGAR</name>
<evidence type="ECO:0000256" key="3">
    <source>
        <dbReference type="ARBA" id="ARBA00001954"/>
    </source>
</evidence>
<dbReference type="GO" id="GO:0008419">
    <property type="term" value="F:RNA lariat debranching enzyme activity"/>
    <property type="evidence" value="ECO:0007669"/>
    <property type="project" value="TreeGrafter"/>
</dbReference>
<comment type="subcellular location">
    <subcellularLocation>
        <location evidence="4">Nucleus</location>
    </subcellularLocation>
</comment>
<dbReference type="InterPro" id="IPR004843">
    <property type="entry name" value="Calcineurin-like_PHP"/>
</dbReference>
<evidence type="ECO:0000256" key="6">
    <source>
        <dbReference type="ARBA" id="ARBA00022664"/>
    </source>
</evidence>
<evidence type="ECO:0000256" key="11">
    <source>
        <dbReference type="ARBA" id="ARBA00023211"/>
    </source>
</evidence>
<feature type="non-terminal residue" evidence="15">
    <location>
        <position position="1"/>
    </location>
</feature>
<comment type="similarity">
    <text evidence="5">Belongs to the lariat debranching enzyme family.</text>
</comment>
<dbReference type="AlphaFoldDB" id="A0A409VRD7"/>
<gene>
    <name evidence="15" type="ORF">CVT26_001679</name>
</gene>
<accession>A0A409VRD7</accession>
<dbReference type="InterPro" id="IPR041816">
    <property type="entry name" value="Dbr1_N"/>
</dbReference>
<keyword evidence="10" id="KW-0408">Iron</keyword>
<evidence type="ECO:0000256" key="2">
    <source>
        <dbReference type="ARBA" id="ARBA00001947"/>
    </source>
</evidence>
<keyword evidence="9" id="KW-0862">Zinc</keyword>
<dbReference type="PANTHER" id="PTHR12849">
    <property type="entry name" value="RNA LARIAT DEBRANCHING ENZYME"/>
    <property type="match status" value="1"/>
</dbReference>
<evidence type="ECO:0000256" key="7">
    <source>
        <dbReference type="ARBA" id="ARBA00022723"/>
    </source>
</evidence>
<dbReference type="FunCoup" id="A0A409VRD7">
    <property type="interactions" value="624"/>
</dbReference>
<dbReference type="CDD" id="cd00844">
    <property type="entry name" value="MPP_Dbr1_N"/>
    <property type="match status" value="1"/>
</dbReference>
<evidence type="ECO:0000313" key="16">
    <source>
        <dbReference type="Proteomes" id="UP000284706"/>
    </source>
</evidence>
<keyword evidence="6" id="KW-0507">mRNA processing</keyword>
<dbReference type="EMBL" id="NHYE01005586">
    <property type="protein sequence ID" value="PPQ68845.1"/>
    <property type="molecule type" value="Genomic_DNA"/>
</dbReference>
<evidence type="ECO:0000256" key="5">
    <source>
        <dbReference type="ARBA" id="ARBA00006045"/>
    </source>
</evidence>
<dbReference type="InterPro" id="IPR007708">
    <property type="entry name" value="DBR1_C"/>
</dbReference>
<dbReference type="STRING" id="231916.A0A409VRD7"/>
<protein>
    <recommendedName>
        <fullName evidence="14">Lariat debranching enzyme C-terminal domain-containing protein</fullName>
    </recommendedName>
</protein>
<evidence type="ECO:0000256" key="1">
    <source>
        <dbReference type="ARBA" id="ARBA00001936"/>
    </source>
</evidence>
<feature type="compositionally biased region" description="Acidic residues" evidence="13">
    <location>
        <begin position="248"/>
        <end position="258"/>
    </location>
</feature>
<sequence length="454" mass="51167">LAVEGCCHGELDAIYNHIAQLETRNGYKVDALLICGDFQAVRNWQDLQCMAVPNKYKQLHDFHKYYTGEKQAPILTLVIGGNHEASNYMWELYHGGWLAPNIYFLGHAGCVLVNGVRIAGASGIFKGHDFQLGHHERVPYDSSSMRSIYHIREYNVRRLSLLSSPRIFLSHDWPASIERYGDLDGLLRRKSFFKADVESGKLGSPPLMGLLMNLKPEWWFAAHLHVRFAATVLHDPEPVPAPAKNPDEIEIDDDDETPGDVPAKSFEQKQPQNPDEISLDDEEETVEAPPQPPPRVRKTQFLALDKCLPKRDFLEVIDIETTDSSMPQTEAASPRLSFDPEWLAITRAFHPWLSTTRSQPPFPEEAEARSLVDAELKWIEENIPKDDKGEIPVSDYQNFVATAPGPGSEGNKKFQQPPWYTNPQTEAFCRMLNIPNKINPPPTVKNPAQASDAA</sequence>
<evidence type="ECO:0000259" key="14">
    <source>
        <dbReference type="SMART" id="SM01124"/>
    </source>
</evidence>
<dbReference type="GO" id="GO:0046872">
    <property type="term" value="F:metal ion binding"/>
    <property type="evidence" value="ECO:0007669"/>
    <property type="project" value="UniProtKB-KW"/>
</dbReference>
<keyword evidence="8" id="KW-0378">Hydrolase</keyword>
<feature type="region of interest" description="Disordered" evidence="13">
    <location>
        <begin position="434"/>
        <end position="454"/>
    </location>
</feature>
<dbReference type="Proteomes" id="UP000284706">
    <property type="component" value="Unassembled WGS sequence"/>
</dbReference>
<dbReference type="GO" id="GO:0000398">
    <property type="term" value="P:mRNA splicing, via spliceosome"/>
    <property type="evidence" value="ECO:0007669"/>
    <property type="project" value="TreeGrafter"/>
</dbReference>
<evidence type="ECO:0000256" key="4">
    <source>
        <dbReference type="ARBA" id="ARBA00004123"/>
    </source>
</evidence>
<evidence type="ECO:0000256" key="8">
    <source>
        <dbReference type="ARBA" id="ARBA00022801"/>
    </source>
</evidence>
<keyword evidence="7" id="KW-0479">Metal-binding</keyword>
<proteinExistence type="inferred from homology"/>
<keyword evidence="12" id="KW-0539">Nucleus</keyword>
<keyword evidence="11" id="KW-0464">Manganese</keyword>
<evidence type="ECO:0000256" key="10">
    <source>
        <dbReference type="ARBA" id="ARBA00023004"/>
    </source>
</evidence>
<dbReference type="SMART" id="SM01124">
    <property type="entry name" value="DBR1"/>
    <property type="match status" value="1"/>
</dbReference>
<keyword evidence="16" id="KW-1185">Reference proteome</keyword>
<organism evidence="15 16">
    <name type="scientific">Gymnopilus dilepis</name>
    <dbReference type="NCBI Taxonomy" id="231916"/>
    <lineage>
        <taxon>Eukaryota</taxon>
        <taxon>Fungi</taxon>
        <taxon>Dikarya</taxon>
        <taxon>Basidiomycota</taxon>
        <taxon>Agaricomycotina</taxon>
        <taxon>Agaricomycetes</taxon>
        <taxon>Agaricomycetidae</taxon>
        <taxon>Agaricales</taxon>
        <taxon>Agaricineae</taxon>
        <taxon>Hymenogastraceae</taxon>
        <taxon>Gymnopilus</taxon>
    </lineage>
</organism>
<evidence type="ECO:0000256" key="9">
    <source>
        <dbReference type="ARBA" id="ARBA00022833"/>
    </source>
</evidence>
<reference evidence="15 16" key="1">
    <citation type="journal article" date="2018" name="Evol. Lett.">
        <title>Horizontal gene cluster transfer increased hallucinogenic mushroom diversity.</title>
        <authorList>
            <person name="Reynolds H.T."/>
            <person name="Vijayakumar V."/>
            <person name="Gluck-Thaler E."/>
            <person name="Korotkin H.B."/>
            <person name="Matheny P.B."/>
            <person name="Slot J.C."/>
        </authorList>
    </citation>
    <scope>NUCLEOTIDE SEQUENCE [LARGE SCALE GENOMIC DNA]</scope>
    <source>
        <strain evidence="15 16">SRW20</strain>
    </source>
</reference>
<feature type="region of interest" description="Disordered" evidence="13">
    <location>
        <begin position="236"/>
        <end position="297"/>
    </location>
</feature>
<dbReference type="InParanoid" id="A0A409VRD7"/>
<comment type="cofactor">
    <cofactor evidence="1">
        <name>Mn(2+)</name>
        <dbReference type="ChEBI" id="CHEBI:29035"/>
    </cofactor>
</comment>
<comment type="cofactor">
    <cofactor evidence="2">
        <name>Zn(2+)</name>
        <dbReference type="ChEBI" id="CHEBI:29105"/>
    </cofactor>
</comment>
<evidence type="ECO:0000256" key="13">
    <source>
        <dbReference type="SAM" id="MobiDB-lite"/>
    </source>
</evidence>
<dbReference type="Pfam" id="PF05011">
    <property type="entry name" value="DBR1"/>
    <property type="match status" value="1"/>
</dbReference>
<comment type="caution">
    <text evidence="15">The sequence shown here is derived from an EMBL/GenBank/DDBJ whole genome shotgun (WGS) entry which is preliminary data.</text>
</comment>
<dbReference type="InterPro" id="IPR029052">
    <property type="entry name" value="Metallo-depent_PP-like"/>
</dbReference>
<evidence type="ECO:0000256" key="12">
    <source>
        <dbReference type="ARBA" id="ARBA00023242"/>
    </source>
</evidence>
<dbReference type="FunFam" id="3.60.21.10:FF:000035">
    <property type="entry name" value="Lariat debranching enzyme"/>
    <property type="match status" value="1"/>
</dbReference>
<comment type="cofactor">
    <cofactor evidence="3">
        <name>Fe(2+)</name>
        <dbReference type="ChEBI" id="CHEBI:29033"/>
    </cofactor>
</comment>
<dbReference type="OrthoDB" id="407609at2759"/>
<dbReference type="GO" id="GO:0005634">
    <property type="term" value="C:nucleus"/>
    <property type="evidence" value="ECO:0007669"/>
    <property type="project" value="UniProtKB-SubCell"/>
</dbReference>
<evidence type="ECO:0000313" key="15">
    <source>
        <dbReference type="EMBL" id="PPQ68845.1"/>
    </source>
</evidence>
<feature type="compositionally biased region" description="Acidic residues" evidence="13">
    <location>
        <begin position="277"/>
        <end position="286"/>
    </location>
</feature>
<feature type="domain" description="Lariat debranching enzyme C-terminal" evidence="14">
    <location>
        <begin position="288"/>
        <end position="438"/>
    </location>
</feature>